<reference evidence="1" key="2">
    <citation type="journal article" date="2015" name="Data Brief">
        <title>Shoot transcriptome of the giant reed, Arundo donax.</title>
        <authorList>
            <person name="Barrero R.A."/>
            <person name="Guerrero F.D."/>
            <person name="Moolhuijzen P."/>
            <person name="Goolsby J.A."/>
            <person name="Tidwell J."/>
            <person name="Bellgard S.E."/>
            <person name="Bellgard M.I."/>
        </authorList>
    </citation>
    <scope>NUCLEOTIDE SEQUENCE</scope>
    <source>
        <tissue evidence="1">Shoot tissue taken approximately 20 cm above the soil surface</tissue>
    </source>
</reference>
<proteinExistence type="predicted"/>
<evidence type="ECO:0000313" key="1">
    <source>
        <dbReference type="EMBL" id="JAD71495.1"/>
    </source>
</evidence>
<protein>
    <submittedName>
        <fullName evidence="1">Uncharacterized protein</fullName>
    </submittedName>
</protein>
<dbReference type="AlphaFoldDB" id="A0A0A9CDL9"/>
<sequence>MACARASGKMLMFCSSYCEVCSVHCCLQAVRYNAYASVRSQR</sequence>
<organism evidence="1">
    <name type="scientific">Arundo donax</name>
    <name type="common">Giant reed</name>
    <name type="synonym">Donax arundinaceus</name>
    <dbReference type="NCBI Taxonomy" id="35708"/>
    <lineage>
        <taxon>Eukaryota</taxon>
        <taxon>Viridiplantae</taxon>
        <taxon>Streptophyta</taxon>
        <taxon>Embryophyta</taxon>
        <taxon>Tracheophyta</taxon>
        <taxon>Spermatophyta</taxon>
        <taxon>Magnoliopsida</taxon>
        <taxon>Liliopsida</taxon>
        <taxon>Poales</taxon>
        <taxon>Poaceae</taxon>
        <taxon>PACMAD clade</taxon>
        <taxon>Arundinoideae</taxon>
        <taxon>Arundineae</taxon>
        <taxon>Arundo</taxon>
    </lineage>
</organism>
<name>A0A0A9CDL9_ARUDO</name>
<reference evidence="1" key="1">
    <citation type="submission" date="2014-09" db="EMBL/GenBank/DDBJ databases">
        <authorList>
            <person name="Magalhaes I.L.F."/>
            <person name="Oliveira U."/>
            <person name="Santos F.R."/>
            <person name="Vidigal T.H.D.A."/>
            <person name="Brescovit A.D."/>
            <person name="Santos A.J."/>
        </authorList>
    </citation>
    <scope>NUCLEOTIDE SEQUENCE</scope>
    <source>
        <tissue evidence="1">Shoot tissue taken approximately 20 cm above the soil surface</tissue>
    </source>
</reference>
<dbReference type="EMBL" id="GBRH01226400">
    <property type="protein sequence ID" value="JAD71495.1"/>
    <property type="molecule type" value="Transcribed_RNA"/>
</dbReference>
<accession>A0A0A9CDL9</accession>